<dbReference type="RefSeq" id="WP_380567801.1">
    <property type="nucleotide sequence ID" value="NZ_JBEUKS010000013.1"/>
</dbReference>
<dbReference type="PROSITE" id="PS51318">
    <property type="entry name" value="TAT"/>
    <property type="match status" value="1"/>
</dbReference>
<gene>
    <name evidence="3" type="ORF">ABUW04_30930</name>
</gene>
<dbReference type="InterPro" id="IPR006311">
    <property type="entry name" value="TAT_signal"/>
</dbReference>
<reference evidence="3 4" key="1">
    <citation type="submission" date="2024-06" db="EMBL/GenBank/DDBJ databases">
        <authorList>
            <person name="Lee S.D."/>
        </authorList>
    </citation>
    <scope>NUCLEOTIDE SEQUENCE [LARGE SCALE GENOMIC DNA]</scope>
    <source>
        <strain evidence="3 4">N1-10</strain>
    </source>
</reference>
<name>A0ABV6XWM8_9ACTN</name>
<organism evidence="3 4">
    <name type="scientific">Streptacidiphilus jeojiensis</name>
    <dbReference type="NCBI Taxonomy" id="3229225"/>
    <lineage>
        <taxon>Bacteria</taxon>
        <taxon>Bacillati</taxon>
        <taxon>Actinomycetota</taxon>
        <taxon>Actinomycetes</taxon>
        <taxon>Kitasatosporales</taxon>
        <taxon>Streptomycetaceae</taxon>
        <taxon>Streptacidiphilus</taxon>
    </lineage>
</organism>
<evidence type="ECO:0000313" key="3">
    <source>
        <dbReference type="EMBL" id="MFC1442676.1"/>
    </source>
</evidence>
<sequence length="329" mass="33024">MIIGPVRRRLLGAAATVSAGVLLAACGGSGAASSQGTASGGTSGGGGPGTTAASPTASPTPTEMTTSQYVAAVATIDRPVSAALSAVATGGSKARLNAAATALQTAAGRLDAVAAPAEAAQDTQDLSEKLKTLAGDLQSLAQGQDGDGNPVCAAASPAVQAGKAGSLAALSTQLKAMAAAGHPAGITLPSFPKQQKRSLSTGTYLRDTDRSGNGRLTIENGGDGDAVITLTRSGSRSFAVYIRKNGSYTVRGVRDGTYTVYFTTGSDWDSGRKGFTSGCAYQKFDDTLKFTTKYTSTQIEYTTYTLSLYAVVGGTARTSDVPPGQFPAP</sequence>
<evidence type="ECO:0000256" key="2">
    <source>
        <dbReference type="SAM" id="SignalP"/>
    </source>
</evidence>
<dbReference type="PROSITE" id="PS51257">
    <property type="entry name" value="PROKAR_LIPOPROTEIN"/>
    <property type="match status" value="1"/>
</dbReference>
<feature type="chain" id="PRO_5047538553" evidence="2">
    <location>
        <begin position="25"/>
        <end position="329"/>
    </location>
</feature>
<evidence type="ECO:0000256" key="1">
    <source>
        <dbReference type="SAM" id="MobiDB-lite"/>
    </source>
</evidence>
<accession>A0ABV6XWM8</accession>
<feature type="compositionally biased region" description="Low complexity" evidence="1">
    <location>
        <begin position="50"/>
        <end position="65"/>
    </location>
</feature>
<protein>
    <submittedName>
        <fullName evidence="3">Uncharacterized protein</fullName>
    </submittedName>
</protein>
<dbReference type="EMBL" id="JBEUKS010000013">
    <property type="protein sequence ID" value="MFC1442676.1"/>
    <property type="molecule type" value="Genomic_DNA"/>
</dbReference>
<proteinExistence type="predicted"/>
<feature type="signal peptide" evidence="2">
    <location>
        <begin position="1"/>
        <end position="24"/>
    </location>
</feature>
<keyword evidence="4" id="KW-1185">Reference proteome</keyword>
<keyword evidence="2" id="KW-0732">Signal</keyword>
<feature type="region of interest" description="Disordered" evidence="1">
    <location>
        <begin position="33"/>
        <end position="65"/>
    </location>
</feature>
<feature type="compositionally biased region" description="Gly residues" evidence="1">
    <location>
        <begin position="38"/>
        <end position="49"/>
    </location>
</feature>
<comment type="caution">
    <text evidence="3">The sequence shown here is derived from an EMBL/GenBank/DDBJ whole genome shotgun (WGS) entry which is preliminary data.</text>
</comment>
<dbReference type="Proteomes" id="UP001592581">
    <property type="component" value="Unassembled WGS sequence"/>
</dbReference>
<evidence type="ECO:0000313" key="4">
    <source>
        <dbReference type="Proteomes" id="UP001592581"/>
    </source>
</evidence>